<evidence type="ECO:0000256" key="1">
    <source>
        <dbReference type="SAM" id="MobiDB-lite"/>
    </source>
</evidence>
<reference evidence="3" key="1">
    <citation type="submission" date="2023-05" db="EMBL/GenBank/DDBJ databases">
        <title>Nepenthes gracilis genome sequencing.</title>
        <authorList>
            <person name="Fukushima K."/>
        </authorList>
    </citation>
    <scope>NUCLEOTIDE SEQUENCE</scope>
    <source>
        <strain evidence="3">SING2019-196</strain>
    </source>
</reference>
<evidence type="ECO:0000313" key="4">
    <source>
        <dbReference type="Proteomes" id="UP001279734"/>
    </source>
</evidence>
<organism evidence="3 4">
    <name type="scientific">Nepenthes gracilis</name>
    <name type="common">Slender pitcher plant</name>
    <dbReference type="NCBI Taxonomy" id="150966"/>
    <lineage>
        <taxon>Eukaryota</taxon>
        <taxon>Viridiplantae</taxon>
        <taxon>Streptophyta</taxon>
        <taxon>Embryophyta</taxon>
        <taxon>Tracheophyta</taxon>
        <taxon>Spermatophyta</taxon>
        <taxon>Magnoliopsida</taxon>
        <taxon>eudicotyledons</taxon>
        <taxon>Gunneridae</taxon>
        <taxon>Pentapetalae</taxon>
        <taxon>Caryophyllales</taxon>
        <taxon>Nepenthaceae</taxon>
        <taxon>Nepenthes</taxon>
    </lineage>
</organism>
<dbReference type="AlphaFoldDB" id="A0AAD3PA63"/>
<evidence type="ECO:0000313" key="3">
    <source>
        <dbReference type="EMBL" id="GMH00772.1"/>
    </source>
</evidence>
<protein>
    <submittedName>
        <fullName evidence="3">Uncharacterized protein</fullName>
    </submittedName>
</protein>
<sequence>MTSRALGYVKKRSPSERKYPARKVLVPARAKQLESMKESDKSVQTSKNLKVLTKGMTSRALGYVKKRSPSERKYPARKVLVPARAKQLESMKESDKSVQTSKVFLGWPVLMVDRIQLMLGSSVLAAEPIKCSLLGSSVLAAAGRFSRAFHEPGLLLASRMPFLHGFSLIVVCEGCFVLLCLLLAGSAVNDVFWS</sequence>
<keyword evidence="2" id="KW-0812">Transmembrane</keyword>
<dbReference type="EMBL" id="BSYO01000002">
    <property type="protein sequence ID" value="GMH00772.1"/>
    <property type="molecule type" value="Genomic_DNA"/>
</dbReference>
<keyword evidence="2" id="KW-0472">Membrane</keyword>
<accession>A0AAD3PA63</accession>
<feature type="transmembrane region" description="Helical" evidence="2">
    <location>
        <begin position="166"/>
        <end position="188"/>
    </location>
</feature>
<comment type="caution">
    <text evidence="3">The sequence shown here is derived from an EMBL/GenBank/DDBJ whole genome shotgun (WGS) entry which is preliminary data.</text>
</comment>
<feature type="region of interest" description="Disordered" evidence="1">
    <location>
        <begin position="1"/>
        <end position="24"/>
    </location>
</feature>
<dbReference type="Proteomes" id="UP001279734">
    <property type="component" value="Unassembled WGS sequence"/>
</dbReference>
<gene>
    <name evidence="3" type="ORF">Nepgr_002611</name>
</gene>
<keyword evidence="4" id="KW-1185">Reference proteome</keyword>
<name>A0AAD3PA63_NEPGR</name>
<proteinExistence type="predicted"/>
<keyword evidence="2" id="KW-1133">Transmembrane helix</keyword>
<evidence type="ECO:0000256" key="2">
    <source>
        <dbReference type="SAM" id="Phobius"/>
    </source>
</evidence>